<protein>
    <recommendedName>
        <fullName evidence="1">GST N-terminal domain-containing protein</fullName>
    </recommendedName>
</protein>
<dbReference type="InterPro" id="IPR036249">
    <property type="entry name" value="Thioredoxin-like_sf"/>
</dbReference>
<comment type="caution">
    <text evidence="2">The sequence shown here is derived from an EMBL/GenBank/DDBJ whole genome shotgun (WGS) entry which is preliminary data.</text>
</comment>
<dbReference type="Gene3D" id="3.40.30.10">
    <property type="entry name" value="Glutaredoxin"/>
    <property type="match status" value="1"/>
</dbReference>
<dbReference type="InterPro" id="IPR054416">
    <property type="entry name" value="GST_UstS-like_C"/>
</dbReference>
<dbReference type="PROSITE" id="PS50404">
    <property type="entry name" value="GST_NTER"/>
    <property type="match status" value="1"/>
</dbReference>
<dbReference type="Pfam" id="PF22041">
    <property type="entry name" value="GST_C_7"/>
    <property type="match status" value="1"/>
</dbReference>
<dbReference type="InterPro" id="IPR036282">
    <property type="entry name" value="Glutathione-S-Trfase_C_sf"/>
</dbReference>
<organism evidence="2 3">
    <name type="scientific">Leucocoprinus leucothites</name>
    <dbReference type="NCBI Taxonomy" id="201217"/>
    <lineage>
        <taxon>Eukaryota</taxon>
        <taxon>Fungi</taxon>
        <taxon>Dikarya</taxon>
        <taxon>Basidiomycota</taxon>
        <taxon>Agaricomycotina</taxon>
        <taxon>Agaricomycetes</taxon>
        <taxon>Agaricomycetidae</taxon>
        <taxon>Agaricales</taxon>
        <taxon>Agaricineae</taxon>
        <taxon>Agaricaceae</taxon>
        <taxon>Leucocoprinus</taxon>
    </lineage>
</organism>
<keyword evidence="3" id="KW-1185">Reference proteome</keyword>
<dbReference type="Pfam" id="PF13409">
    <property type="entry name" value="GST_N_2"/>
    <property type="match status" value="1"/>
</dbReference>
<name>A0A8H5FTZ9_9AGAR</name>
<feature type="domain" description="GST N-terminal" evidence="1">
    <location>
        <begin position="7"/>
        <end position="98"/>
    </location>
</feature>
<accession>A0A8H5FTZ9</accession>
<dbReference type="Gene3D" id="1.20.1050.10">
    <property type="match status" value="1"/>
</dbReference>
<dbReference type="EMBL" id="JAACJO010000019">
    <property type="protein sequence ID" value="KAF5348613.1"/>
    <property type="molecule type" value="Genomic_DNA"/>
</dbReference>
<dbReference type="OrthoDB" id="4951845at2759"/>
<evidence type="ECO:0000313" key="3">
    <source>
        <dbReference type="Proteomes" id="UP000559027"/>
    </source>
</evidence>
<dbReference type="InterPro" id="IPR004045">
    <property type="entry name" value="Glutathione_S-Trfase_N"/>
</dbReference>
<reference evidence="2 3" key="1">
    <citation type="journal article" date="2020" name="ISME J.">
        <title>Uncovering the hidden diversity of litter-decomposition mechanisms in mushroom-forming fungi.</title>
        <authorList>
            <person name="Floudas D."/>
            <person name="Bentzer J."/>
            <person name="Ahren D."/>
            <person name="Johansson T."/>
            <person name="Persson P."/>
            <person name="Tunlid A."/>
        </authorList>
    </citation>
    <scope>NUCLEOTIDE SEQUENCE [LARGE SCALE GENOMIC DNA]</scope>
    <source>
        <strain evidence="2 3">CBS 146.42</strain>
    </source>
</reference>
<dbReference type="Proteomes" id="UP000559027">
    <property type="component" value="Unassembled WGS sequence"/>
</dbReference>
<dbReference type="SUPFAM" id="SSF47616">
    <property type="entry name" value="GST C-terminal domain-like"/>
    <property type="match status" value="1"/>
</dbReference>
<dbReference type="AlphaFoldDB" id="A0A8H5FTZ9"/>
<gene>
    <name evidence="2" type="ORF">D9756_009570</name>
</gene>
<dbReference type="SUPFAM" id="SSF52833">
    <property type="entry name" value="Thioredoxin-like"/>
    <property type="match status" value="1"/>
</dbReference>
<evidence type="ECO:0000259" key="1">
    <source>
        <dbReference type="PROSITE" id="PS50404"/>
    </source>
</evidence>
<sequence length="249" mass="28084">MITLFDLAAKAPIKSWSPYAWKARYVLNLKKLPYKTLWFDYPDVEPASIKAGIPPLMKKPDGSLYYTCPAIIDDSTGTAIPDSFEIARYLDKQYTDTPKAIPDGTEGLQKAFEEYFMELLTPIWVLIVPKVPPFLSPNSAKYFYDTRSAFLGKPLEQLAVDPEERKQIWAQIKGNFDKLDAYYAKSDSTGPFFMGEAVSFADFVVGGMLQAIRTCLGSDNEEWKAIEEWNGGRWKALVGSLEPFASEEN</sequence>
<proteinExistence type="predicted"/>
<evidence type="ECO:0000313" key="2">
    <source>
        <dbReference type="EMBL" id="KAF5348613.1"/>
    </source>
</evidence>